<dbReference type="AlphaFoldDB" id="A0A3N0G698"/>
<organism evidence="1 2">
    <name type="scientific">Dickeya undicola</name>
    <dbReference type="NCBI Taxonomy" id="1577887"/>
    <lineage>
        <taxon>Bacteria</taxon>
        <taxon>Pseudomonadati</taxon>
        <taxon>Pseudomonadota</taxon>
        <taxon>Gammaproteobacteria</taxon>
        <taxon>Enterobacterales</taxon>
        <taxon>Pectobacteriaceae</taxon>
        <taxon>Dickeya</taxon>
    </lineage>
</organism>
<proteinExistence type="predicted"/>
<sequence length="70" mass="7904">MTTITYCNGFRLDGNPAHIADIVPIFEERREAARSAWEQYEQRKAELCSENLTPDQYQAACRAIAEALGV</sequence>
<protein>
    <submittedName>
        <fullName evidence="1">Uncharacterized protein</fullName>
    </submittedName>
</protein>
<gene>
    <name evidence="1" type="ORF">EF878_07300</name>
</gene>
<evidence type="ECO:0000313" key="2">
    <source>
        <dbReference type="Proteomes" id="UP000276061"/>
    </source>
</evidence>
<dbReference type="Proteomes" id="UP000276061">
    <property type="component" value="Unassembled WGS sequence"/>
</dbReference>
<comment type="caution">
    <text evidence="1">The sequence shown here is derived from an EMBL/GenBank/DDBJ whole genome shotgun (WGS) entry which is preliminary data.</text>
</comment>
<accession>A0A3N0G698</accession>
<reference evidence="1 2" key="1">
    <citation type="submission" date="2018-11" db="EMBL/GenBank/DDBJ databases">
        <title>Characterization of surface water Dickeya isolates.</title>
        <authorList>
            <person name="Van Gijsegem F."/>
            <person name="Pedron J."/>
        </authorList>
    </citation>
    <scope>NUCLEOTIDE SEQUENCE [LARGE SCALE GENOMIC DNA]</scope>
    <source>
        <strain evidence="1 2">FVG1-MFV-O17</strain>
    </source>
</reference>
<dbReference type="EMBL" id="RJLR01000012">
    <property type="protein sequence ID" value="RNM07732.1"/>
    <property type="molecule type" value="Genomic_DNA"/>
</dbReference>
<dbReference type="RefSeq" id="WP_123252359.1">
    <property type="nucleotide sequence ID" value="NZ_RJLR01000012.1"/>
</dbReference>
<name>A0A3N0G698_9GAMM</name>
<evidence type="ECO:0000313" key="1">
    <source>
        <dbReference type="EMBL" id="RNM07732.1"/>
    </source>
</evidence>
<dbReference type="OrthoDB" id="6457989at2"/>